<keyword evidence="1" id="KW-0732">Signal</keyword>
<feature type="chain" id="PRO_5027715931" evidence="1">
    <location>
        <begin position="23"/>
        <end position="421"/>
    </location>
</feature>
<name>A0A6P4JKE5_DROKI</name>
<evidence type="ECO:0000313" key="3">
    <source>
        <dbReference type="RefSeq" id="XP_017035128.1"/>
    </source>
</evidence>
<dbReference type="OMA" id="VVFYYID"/>
<dbReference type="OrthoDB" id="8043790at2759"/>
<gene>
    <name evidence="3" type="primary">LOC108083731</name>
</gene>
<organism evidence="2 3">
    <name type="scientific">Drosophila kikkawai</name>
    <name type="common">Fruit fly</name>
    <dbReference type="NCBI Taxonomy" id="30033"/>
    <lineage>
        <taxon>Eukaryota</taxon>
        <taxon>Metazoa</taxon>
        <taxon>Ecdysozoa</taxon>
        <taxon>Arthropoda</taxon>
        <taxon>Hexapoda</taxon>
        <taxon>Insecta</taxon>
        <taxon>Pterygota</taxon>
        <taxon>Neoptera</taxon>
        <taxon>Endopterygota</taxon>
        <taxon>Diptera</taxon>
        <taxon>Brachycera</taxon>
        <taxon>Muscomorpha</taxon>
        <taxon>Ephydroidea</taxon>
        <taxon>Drosophilidae</taxon>
        <taxon>Drosophila</taxon>
        <taxon>Sophophora</taxon>
    </lineage>
</organism>
<sequence>MGAKLFLLALIGCQFLLRTGDCFEAKRFFGVGKRIPGDQLLVKDVRHSRPAGSEELPRVDFTYEIQEPITCVEILSEENISAEVIFSLVNRLIVGMVRLAGSNESDESPRTEASVPVPTPTAFDVTIMIFGLNDTAVNYDPSMIVNPDQQYEGEMEPFEFEVEQISDAERYDNIHRETLQVEEEDLDEDLSYEEAEESTEGPFAPTDHFDTPDKIIEIGQRQPGDRLVYECYHTASDDSDEKKRNQSVIFYYIDSASITYVKFVVMDHYGNKNISDPDYIAPVAEYSHFSRNTLKAVITDFDTETLFVQMFIYGYRANEAPATYVPFLPPPHWQGSGDSTNSRTPVLTPVQTMQLLLMTGQKTTPPPVIYSDDEEQPSIKPEDMEFNRIINESAKKDSAMRQLDSKLVVWLGVLLLLVLHH</sequence>
<dbReference type="AlphaFoldDB" id="A0A6P4JKE5"/>
<reference evidence="3" key="1">
    <citation type="submission" date="2025-08" db="UniProtKB">
        <authorList>
            <consortium name="RefSeq"/>
        </authorList>
    </citation>
    <scope>IDENTIFICATION</scope>
    <source>
        <strain evidence="3">14028-0561.14</strain>
        <tissue evidence="3">Whole fly</tissue>
    </source>
</reference>
<accession>A0A6P4JKE5</accession>
<dbReference type="GeneID" id="108083731"/>
<dbReference type="RefSeq" id="XP_017035128.1">
    <property type="nucleotide sequence ID" value="XM_017179639.3"/>
</dbReference>
<keyword evidence="2" id="KW-1185">Reference proteome</keyword>
<proteinExistence type="predicted"/>
<protein>
    <submittedName>
        <fullName evidence="3">Uncharacterized protein</fullName>
    </submittedName>
</protein>
<evidence type="ECO:0000313" key="2">
    <source>
        <dbReference type="Proteomes" id="UP001652661"/>
    </source>
</evidence>
<feature type="signal peptide" evidence="1">
    <location>
        <begin position="1"/>
        <end position="22"/>
    </location>
</feature>
<dbReference type="Proteomes" id="UP001652661">
    <property type="component" value="Chromosome 3R"/>
</dbReference>
<evidence type="ECO:0000256" key="1">
    <source>
        <dbReference type="SAM" id="SignalP"/>
    </source>
</evidence>